<dbReference type="AlphaFoldDB" id="A0A5J4W5I7"/>
<dbReference type="EMBL" id="SNRW01003375">
    <property type="protein sequence ID" value="KAA6390020.1"/>
    <property type="molecule type" value="Genomic_DNA"/>
</dbReference>
<protein>
    <submittedName>
        <fullName evidence="1">Uncharacterized protein</fullName>
    </submittedName>
</protein>
<reference evidence="1 2" key="1">
    <citation type="submission" date="2019-03" db="EMBL/GenBank/DDBJ databases">
        <title>Single cell metagenomics reveals metabolic interactions within the superorganism composed of flagellate Streblomastix strix and complex community of Bacteroidetes bacteria on its surface.</title>
        <authorList>
            <person name="Treitli S.C."/>
            <person name="Kolisko M."/>
            <person name="Husnik F."/>
            <person name="Keeling P."/>
            <person name="Hampl V."/>
        </authorList>
    </citation>
    <scope>NUCLEOTIDE SEQUENCE [LARGE SCALE GENOMIC DNA]</scope>
    <source>
        <strain evidence="1">ST1C</strain>
    </source>
</reference>
<evidence type="ECO:0000313" key="1">
    <source>
        <dbReference type="EMBL" id="KAA6390020.1"/>
    </source>
</evidence>
<evidence type="ECO:0000313" key="2">
    <source>
        <dbReference type="Proteomes" id="UP000324800"/>
    </source>
</evidence>
<organism evidence="1 2">
    <name type="scientific">Streblomastix strix</name>
    <dbReference type="NCBI Taxonomy" id="222440"/>
    <lineage>
        <taxon>Eukaryota</taxon>
        <taxon>Metamonada</taxon>
        <taxon>Preaxostyla</taxon>
        <taxon>Oxymonadida</taxon>
        <taxon>Streblomastigidae</taxon>
        <taxon>Streblomastix</taxon>
    </lineage>
</organism>
<comment type="caution">
    <text evidence="1">The sequence shown here is derived from an EMBL/GenBank/DDBJ whole genome shotgun (WGS) entry which is preliminary data.</text>
</comment>
<accession>A0A5J4W5I7</accession>
<sequence length="171" mass="19636">MLADIEEHPHTSKVRIPNFTAVPELRVVAAAPNNQEKSFLIFEIHFPRSGPYAIKNARLVVVQNVQQDINSKLIRNSILTTMNIKTGLNSSLPNEPHVQSPLEIAYLPYEIKSDGSMFIDRRGDEFEWFKFINMKDFPLIKQRQDEKSTSFRLIPENILKTLEISKGNDVD</sequence>
<feature type="non-terminal residue" evidence="1">
    <location>
        <position position="171"/>
    </location>
</feature>
<gene>
    <name evidence="1" type="ORF">EZS28_014453</name>
</gene>
<dbReference type="Proteomes" id="UP000324800">
    <property type="component" value="Unassembled WGS sequence"/>
</dbReference>
<name>A0A5J4W5I7_9EUKA</name>
<proteinExistence type="predicted"/>